<dbReference type="Proteomes" id="UP000654482">
    <property type="component" value="Unassembled WGS sequence"/>
</dbReference>
<evidence type="ECO:0000313" key="1">
    <source>
        <dbReference type="EMBL" id="MBE9118808.1"/>
    </source>
</evidence>
<organism evidence="1 2">
    <name type="scientific">Lusitaniella coriacea LEGE 07157</name>
    <dbReference type="NCBI Taxonomy" id="945747"/>
    <lineage>
        <taxon>Bacteria</taxon>
        <taxon>Bacillati</taxon>
        <taxon>Cyanobacteriota</taxon>
        <taxon>Cyanophyceae</taxon>
        <taxon>Spirulinales</taxon>
        <taxon>Lusitaniellaceae</taxon>
        <taxon>Lusitaniella</taxon>
    </lineage>
</organism>
<dbReference type="RefSeq" id="WP_194031904.1">
    <property type="nucleotide sequence ID" value="NZ_JADEWZ010000062.1"/>
</dbReference>
<keyword evidence="2" id="KW-1185">Reference proteome</keyword>
<gene>
    <name evidence="1" type="ORF">IQ249_23240</name>
</gene>
<evidence type="ECO:0000313" key="2">
    <source>
        <dbReference type="Proteomes" id="UP000654482"/>
    </source>
</evidence>
<reference evidence="1" key="1">
    <citation type="submission" date="2020-10" db="EMBL/GenBank/DDBJ databases">
        <authorList>
            <person name="Castelo-Branco R."/>
            <person name="Eusebio N."/>
            <person name="Adriana R."/>
            <person name="Vieira A."/>
            <person name="Brugerolle De Fraissinette N."/>
            <person name="Rezende De Castro R."/>
            <person name="Schneider M.P."/>
            <person name="Vasconcelos V."/>
            <person name="Leao P.N."/>
        </authorList>
    </citation>
    <scope>NUCLEOTIDE SEQUENCE</scope>
    <source>
        <strain evidence="1">LEGE 07157</strain>
    </source>
</reference>
<dbReference type="EMBL" id="JADEWZ010000062">
    <property type="protein sequence ID" value="MBE9118808.1"/>
    <property type="molecule type" value="Genomic_DNA"/>
</dbReference>
<accession>A0A8J7E0F3</accession>
<name>A0A8J7E0F3_9CYAN</name>
<dbReference type="AlphaFoldDB" id="A0A8J7E0F3"/>
<sequence length="162" mass="18319">MLQFLSLGLLGITLPASPPIESPHPVQQNPFLVECHCFIRDTEEPQQDYGYHLIARGFSQNLPNGIEVTFEPDKIRLSVDRKPADTEEYSPLYQSLPLIKRQESSCTRDNCPSVEYESPMLRDKLAITYDKAQGRMLVAHTLESGRTLEGRGGCVFISLPRR</sequence>
<protein>
    <submittedName>
        <fullName evidence="1">Uncharacterized protein</fullName>
    </submittedName>
</protein>
<proteinExistence type="predicted"/>
<comment type="caution">
    <text evidence="1">The sequence shown here is derived from an EMBL/GenBank/DDBJ whole genome shotgun (WGS) entry which is preliminary data.</text>
</comment>